<evidence type="ECO:0000256" key="4">
    <source>
        <dbReference type="ARBA" id="ARBA00023136"/>
    </source>
</evidence>
<feature type="transmembrane region" description="Helical" evidence="5">
    <location>
        <begin position="62"/>
        <end position="80"/>
    </location>
</feature>
<accession>A0A7W4YX16</accession>
<dbReference type="Proteomes" id="UP000532010">
    <property type="component" value="Unassembled WGS sequence"/>
</dbReference>
<evidence type="ECO:0000256" key="2">
    <source>
        <dbReference type="ARBA" id="ARBA00022692"/>
    </source>
</evidence>
<dbReference type="EMBL" id="JACHWB010000004">
    <property type="protein sequence ID" value="MBB3020107.1"/>
    <property type="molecule type" value="Genomic_DNA"/>
</dbReference>
<protein>
    <recommendedName>
        <fullName evidence="8">DoxX family protein</fullName>
    </recommendedName>
</protein>
<keyword evidence="2 5" id="KW-0812">Transmembrane</keyword>
<evidence type="ECO:0000256" key="3">
    <source>
        <dbReference type="ARBA" id="ARBA00022989"/>
    </source>
</evidence>
<comment type="subcellular location">
    <subcellularLocation>
        <location evidence="1">Membrane</location>
        <topology evidence="1">Multi-pass membrane protein</topology>
    </subcellularLocation>
</comment>
<keyword evidence="4 5" id="KW-0472">Membrane</keyword>
<organism evidence="6 7">
    <name type="scientific">Microvirga lupini</name>
    <dbReference type="NCBI Taxonomy" id="420324"/>
    <lineage>
        <taxon>Bacteria</taxon>
        <taxon>Pseudomonadati</taxon>
        <taxon>Pseudomonadota</taxon>
        <taxon>Alphaproteobacteria</taxon>
        <taxon>Hyphomicrobiales</taxon>
        <taxon>Methylobacteriaceae</taxon>
        <taxon>Microvirga</taxon>
    </lineage>
</organism>
<dbReference type="GO" id="GO:0016020">
    <property type="term" value="C:membrane"/>
    <property type="evidence" value="ECO:0007669"/>
    <property type="project" value="UniProtKB-SubCell"/>
</dbReference>
<evidence type="ECO:0000313" key="7">
    <source>
        <dbReference type="Proteomes" id="UP000532010"/>
    </source>
</evidence>
<feature type="transmembrane region" description="Helical" evidence="5">
    <location>
        <begin position="85"/>
        <end position="103"/>
    </location>
</feature>
<sequence length="139" mass="14957">MTTMPHTATAEAAFTRSGLVWTGRVLSGLVVLFLLFDGAIKLVPLQVVIDTVAPLGWPTDPVTWRALGMVLIASALLYAYPRTAFLGAVLITAYLGGAVATHVRIGSPLFSHSLFGVYVGIALWAGLWLRDPRIRALLR</sequence>
<feature type="transmembrane region" description="Helical" evidence="5">
    <location>
        <begin position="21"/>
        <end position="42"/>
    </location>
</feature>
<keyword evidence="3 5" id="KW-1133">Transmembrane helix</keyword>
<gene>
    <name evidence="6" type="ORF">FHR70_003188</name>
</gene>
<evidence type="ECO:0000256" key="5">
    <source>
        <dbReference type="SAM" id="Phobius"/>
    </source>
</evidence>
<evidence type="ECO:0000256" key="1">
    <source>
        <dbReference type="ARBA" id="ARBA00004141"/>
    </source>
</evidence>
<dbReference type="InterPro" id="IPR032808">
    <property type="entry name" value="DoxX"/>
</dbReference>
<evidence type="ECO:0008006" key="8">
    <source>
        <dbReference type="Google" id="ProtNLM"/>
    </source>
</evidence>
<dbReference type="AlphaFoldDB" id="A0A7W4YX16"/>
<reference evidence="6 7" key="1">
    <citation type="submission" date="2020-08" db="EMBL/GenBank/DDBJ databases">
        <title>The Agave Microbiome: Exploring the role of microbial communities in plant adaptations to desert environments.</title>
        <authorList>
            <person name="Partida-Martinez L.P."/>
        </authorList>
    </citation>
    <scope>NUCLEOTIDE SEQUENCE [LARGE SCALE GENOMIC DNA]</scope>
    <source>
        <strain evidence="6 7">AT3.9</strain>
    </source>
</reference>
<evidence type="ECO:0000313" key="6">
    <source>
        <dbReference type="EMBL" id="MBB3020107.1"/>
    </source>
</evidence>
<proteinExistence type="predicted"/>
<dbReference type="RefSeq" id="WP_246408222.1">
    <property type="nucleotide sequence ID" value="NZ_JACHWB010000004.1"/>
</dbReference>
<feature type="transmembrane region" description="Helical" evidence="5">
    <location>
        <begin position="109"/>
        <end position="129"/>
    </location>
</feature>
<comment type="caution">
    <text evidence="6">The sequence shown here is derived from an EMBL/GenBank/DDBJ whole genome shotgun (WGS) entry which is preliminary data.</text>
</comment>
<keyword evidence="7" id="KW-1185">Reference proteome</keyword>
<name>A0A7W4YX16_9HYPH</name>
<dbReference type="Pfam" id="PF13564">
    <property type="entry name" value="DoxX_2"/>
    <property type="match status" value="1"/>
</dbReference>